<accession>A0A426ZPH4</accession>
<comment type="caution">
    <text evidence="3">The sequence shown here is derived from an EMBL/GenBank/DDBJ whole genome shotgun (WGS) entry which is preliminary data.</text>
</comment>
<dbReference type="AlphaFoldDB" id="A0A426ZPH4"/>
<proteinExistence type="inferred from homology"/>
<comment type="similarity">
    <text evidence="1">Belongs to the peptidase C14B family.</text>
</comment>
<dbReference type="InterPro" id="IPR011600">
    <property type="entry name" value="Pept_C14_caspase"/>
</dbReference>
<sequence>MIGVALSRAGYYQWENHTASSGVYKGTNGGLAILISGCDDHQTSADTSAFAGSASTGAMTYSFIQAMESEPGTTYGRLLTAMRAAIRASGIGISINGPIASLMRKVFNFGSTQSFNLACRCLSYLPRRCLTSTASHFSCNAAVFGS</sequence>
<dbReference type="GO" id="GO:0004197">
    <property type="term" value="F:cysteine-type endopeptidase activity"/>
    <property type="evidence" value="ECO:0007669"/>
    <property type="project" value="InterPro"/>
</dbReference>
<protein>
    <recommendedName>
        <fullName evidence="2">Peptidase C14 caspase domain-containing protein</fullName>
    </recommendedName>
</protein>
<dbReference type="PANTHER" id="PTHR48104:SF42">
    <property type="entry name" value="OS03G0389000 PROTEIN"/>
    <property type="match status" value="1"/>
</dbReference>
<dbReference type="Gene3D" id="3.40.50.12660">
    <property type="match status" value="1"/>
</dbReference>
<dbReference type="EMBL" id="AMZH03005672">
    <property type="protein sequence ID" value="RRT65821.1"/>
    <property type="molecule type" value="Genomic_DNA"/>
</dbReference>
<dbReference type="GO" id="GO:0006508">
    <property type="term" value="P:proteolysis"/>
    <property type="evidence" value="ECO:0007669"/>
    <property type="project" value="InterPro"/>
</dbReference>
<name>A0A426ZPH4_ENSVE</name>
<evidence type="ECO:0000313" key="4">
    <source>
        <dbReference type="Proteomes" id="UP000287651"/>
    </source>
</evidence>
<dbReference type="InterPro" id="IPR050452">
    <property type="entry name" value="Metacaspase"/>
</dbReference>
<gene>
    <name evidence="3" type="ORF">B296_00009731</name>
</gene>
<organism evidence="3 4">
    <name type="scientific">Ensete ventricosum</name>
    <name type="common">Abyssinian banana</name>
    <name type="synonym">Musa ensete</name>
    <dbReference type="NCBI Taxonomy" id="4639"/>
    <lineage>
        <taxon>Eukaryota</taxon>
        <taxon>Viridiplantae</taxon>
        <taxon>Streptophyta</taxon>
        <taxon>Embryophyta</taxon>
        <taxon>Tracheophyta</taxon>
        <taxon>Spermatophyta</taxon>
        <taxon>Magnoliopsida</taxon>
        <taxon>Liliopsida</taxon>
        <taxon>Zingiberales</taxon>
        <taxon>Musaceae</taxon>
        <taxon>Ensete</taxon>
    </lineage>
</organism>
<dbReference type="Proteomes" id="UP000287651">
    <property type="component" value="Unassembled WGS sequence"/>
</dbReference>
<evidence type="ECO:0000256" key="1">
    <source>
        <dbReference type="ARBA" id="ARBA00009005"/>
    </source>
</evidence>
<evidence type="ECO:0000259" key="2">
    <source>
        <dbReference type="Pfam" id="PF00656"/>
    </source>
</evidence>
<reference evidence="3 4" key="1">
    <citation type="journal article" date="2014" name="Agronomy (Basel)">
        <title>A Draft Genome Sequence for Ensete ventricosum, the Drought-Tolerant Tree Against Hunger.</title>
        <authorList>
            <person name="Harrison J."/>
            <person name="Moore K.A."/>
            <person name="Paszkiewicz K."/>
            <person name="Jones T."/>
            <person name="Grant M."/>
            <person name="Ambacheew D."/>
            <person name="Muzemil S."/>
            <person name="Studholme D.J."/>
        </authorList>
    </citation>
    <scope>NUCLEOTIDE SEQUENCE [LARGE SCALE GENOMIC DNA]</scope>
</reference>
<dbReference type="GO" id="GO:0005737">
    <property type="term" value="C:cytoplasm"/>
    <property type="evidence" value="ECO:0007669"/>
    <property type="project" value="TreeGrafter"/>
</dbReference>
<evidence type="ECO:0000313" key="3">
    <source>
        <dbReference type="EMBL" id="RRT65821.1"/>
    </source>
</evidence>
<dbReference type="PANTHER" id="PTHR48104">
    <property type="entry name" value="METACASPASE-4"/>
    <property type="match status" value="1"/>
</dbReference>
<dbReference type="Pfam" id="PF00656">
    <property type="entry name" value="Peptidase_C14"/>
    <property type="match status" value="1"/>
</dbReference>
<feature type="domain" description="Peptidase C14 caspase" evidence="2">
    <location>
        <begin position="32"/>
        <end position="87"/>
    </location>
</feature>